<protein>
    <recommendedName>
        <fullName evidence="3">DUF1292 domain-containing protein</fullName>
    </recommendedName>
</protein>
<dbReference type="AlphaFoldDB" id="A0A173TKN3"/>
<evidence type="ECO:0008006" key="3">
    <source>
        <dbReference type="Google" id="ProtNLM"/>
    </source>
</evidence>
<proteinExistence type="predicted"/>
<dbReference type="EMBL" id="CYXT01000017">
    <property type="protein sequence ID" value="CUN03281.1"/>
    <property type="molecule type" value="Genomic_DNA"/>
</dbReference>
<evidence type="ECO:0000313" key="2">
    <source>
        <dbReference type="Proteomes" id="UP000095598"/>
    </source>
</evidence>
<name>A0A173TKN3_ANAHA</name>
<dbReference type="Proteomes" id="UP000095598">
    <property type="component" value="Unassembled WGS sequence"/>
</dbReference>
<dbReference type="RefSeq" id="WP_021842028.1">
    <property type="nucleotide sequence ID" value="NZ_CYXT01000017.1"/>
</dbReference>
<sequence>MRVYDIDREKKEYNTECGIFKEGDQVQVTLFDASFPTKYQILNVSEDGGHAFFLFHNEETGDIITQADVEIDDMIKVG</sequence>
<gene>
    <name evidence="1" type="ORF">ERS852425_02172</name>
</gene>
<evidence type="ECO:0000313" key="1">
    <source>
        <dbReference type="EMBL" id="CUN03281.1"/>
    </source>
</evidence>
<organism evidence="1 2">
    <name type="scientific">Anaerostipes hadrus</name>
    <dbReference type="NCBI Taxonomy" id="649756"/>
    <lineage>
        <taxon>Bacteria</taxon>
        <taxon>Bacillati</taxon>
        <taxon>Bacillota</taxon>
        <taxon>Clostridia</taxon>
        <taxon>Lachnospirales</taxon>
        <taxon>Lachnospiraceae</taxon>
        <taxon>Anaerostipes</taxon>
    </lineage>
</organism>
<reference evidence="1 2" key="1">
    <citation type="submission" date="2015-09" db="EMBL/GenBank/DDBJ databases">
        <authorList>
            <consortium name="Pathogen Informatics"/>
        </authorList>
    </citation>
    <scope>NUCLEOTIDE SEQUENCE [LARGE SCALE GENOMIC DNA]</scope>
    <source>
        <strain evidence="1 2">2789STDY5608868</strain>
    </source>
</reference>
<accession>A0A173TKN3</accession>